<dbReference type="InterPro" id="IPR019533">
    <property type="entry name" value="Peptidase_S26"/>
</dbReference>
<proteinExistence type="inferred from homology"/>
<organism evidence="8 9">
    <name type="scientific">Rubellicoccus peritrichatus</name>
    <dbReference type="NCBI Taxonomy" id="3080537"/>
    <lineage>
        <taxon>Bacteria</taxon>
        <taxon>Pseudomonadati</taxon>
        <taxon>Verrucomicrobiota</taxon>
        <taxon>Opitutia</taxon>
        <taxon>Puniceicoccales</taxon>
        <taxon>Cerasicoccaceae</taxon>
        <taxon>Rubellicoccus</taxon>
    </lineage>
</organism>
<keyword evidence="5 6" id="KW-0378">Hydrolase</keyword>
<evidence type="ECO:0000313" key="8">
    <source>
        <dbReference type="EMBL" id="WOO39983.1"/>
    </source>
</evidence>
<dbReference type="Proteomes" id="UP001304300">
    <property type="component" value="Chromosome"/>
</dbReference>
<reference evidence="8 9" key="1">
    <citation type="submission" date="2023-10" db="EMBL/GenBank/DDBJ databases">
        <title>Rubellicoccus peritrichatus gen. nov., sp. nov., isolated from an algae of coral reef tank.</title>
        <authorList>
            <person name="Luo J."/>
        </authorList>
    </citation>
    <scope>NUCLEOTIDE SEQUENCE [LARGE SCALE GENOMIC DNA]</scope>
    <source>
        <strain evidence="8 9">CR14</strain>
    </source>
</reference>
<dbReference type="PANTHER" id="PTHR43390:SF1">
    <property type="entry name" value="CHLOROPLAST PROCESSING PEPTIDASE"/>
    <property type="match status" value="1"/>
</dbReference>
<dbReference type="EMBL" id="CP136920">
    <property type="protein sequence ID" value="WOO39983.1"/>
    <property type="molecule type" value="Genomic_DNA"/>
</dbReference>
<keyword evidence="6" id="KW-0645">Protease</keyword>
<evidence type="ECO:0000259" key="7">
    <source>
        <dbReference type="Pfam" id="PF10502"/>
    </source>
</evidence>
<dbReference type="KEGG" id="puo:RZN69_15270"/>
<dbReference type="CDD" id="cd06530">
    <property type="entry name" value="S26_SPase_I"/>
    <property type="match status" value="1"/>
</dbReference>
<dbReference type="InterPro" id="IPR019757">
    <property type="entry name" value="Pept_S26A_signal_pept_1_Lys-AS"/>
</dbReference>
<dbReference type="PROSITE" id="PS00760">
    <property type="entry name" value="SPASE_I_2"/>
    <property type="match status" value="1"/>
</dbReference>
<comment type="similarity">
    <text evidence="2 6">Belongs to the peptidase S26 family.</text>
</comment>
<accession>A0AAQ3QQ87</accession>
<dbReference type="GO" id="GO:0016020">
    <property type="term" value="C:membrane"/>
    <property type="evidence" value="ECO:0007669"/>
    <property type="project" value="UniProtKB-SubCell"/>
</dbReference>
<evidence type="ECO:0000256" key="5">
    <source>
        <dbReference type="ARBA" id="ARBA00022801"/>
    </source>
</evidence>
<dbReference type="PRINTS" id="PR00727">
    <property type="entry name" value="LEADERPTASE"/>
</dbReference>
<evidence type="ECO:0000256" key="4">
    <source>
        <dbReference type="ARBA" id="ARBA00019232"/>
    </source>
</evidence>
<dbReference type="AlphaFoldDB" id="A0AAQ3QQ87"/>
<keyword evidence="9" id="KW-1185">Reference proteome</keyword>
<dbReference type="SUPFAM" id="SSF51306">
    <property type="entry name" value="LexA/Signal peptidase"/>
    <property type="match status" value="1"/>
</dbReference>
<dbReference type="GO" id="GO:0004252">
    <property type="term" value="F:serine-type endopeptidase activity"/>
    <property type="evidence" value="ECO:0007669"/>
    <property type="project" value="InterPro"/>
</dbReference>
<dbReference type="GO" id="GO:0009003">
    <property type="term" value="F:signal peptidase activity"/>
    <property type="evidence" value="ECO:0007669"/>
    <property type="project" value="UniProtKB-EC"/>
</dbReference>
<feature type="domain" description="Peptidase S26" evidence="7">
    <location>
        <begin position="276"/>
        <end position="428"/>
    </location>
</feature>
<comment type="catalytic activity">
    <reaction evidence="1 6">
        <text>Cleavage of hydrophobic, N-terminal signal or leader sequences from secreted and periplasmic proteins.</text>
        <dbReference type="EC" id="3.4.21.89"/>
    </reaction>
</comment>
<dbReference type="RefSeq" id="WP_317832056.1">
    <property type="nucleotide sequence ID" value="NZ_CP136920.1"/>
</dbReference>
<dbReference type="InterPro" id="IPR000223">
    <property type="entry name" value="Pept_S26A_signal_pept_1"/>
</dbReference>
<evidence type="ECO:0000256" key="1">
    <source>
        <dbReference type="ARBA" id="ARBA00000677"/>
    </source>
</evidence>
<evidence type="ECO:0000256" key="6">
    <source>
        <dbReference type="RuleBase" id="RU362042"/>
    </source>
</evidence>
<comment type="subcellular location">
    <subcellularLocation>
        <location evidence="6">Membrane</location>
        <topology evidence="6">Single-pass type II membrane protein</topology>
    </subcellularLocation>
</comment>
<evidence type="ECO:0000256" key="2">
    <source>
        <dbReference type="ARBA" id="ARBA00009370"/>
    </source>
</evidence>
<gene>
    <name evidence="8" type="primary">lepB</name>
    <name evidence="8" type="ORF">RZN69_15270</name>
</gene>
<evidence type="ECO:0000313" key="9">
    <source>
        <dbReference type="Proteomes" id="UP001304300"/>
    </source>
</evidence>
<sequence>MSSPLPKKLRKEALNLIRLADKVISYRMDLMPEEAVEDIRRQREELEQMLGSKDQPPRQETVEKAMGRLDKIMKKHGGDIYPVTFINENVEMLLVAAILAIGIRTFFLQPFKIPTNSMYPTYAGMTEKVYSIDGPGPNAIEKLWHTIRLGATHIDEQSPTDGEVIVPVNIGSDELGPRAIVPFEVFEGRKWFGILPAVKWRYRLWIEGQYVAIEVPIDFHLDDVIRQTYFPEYETLYDAYAAAKAKGQIIRNGGGGQAIATGKQVKKGQNVIDFDIDTGDMLFVDRFSYNFVRPKVGSPIVFRTQKIPGLNDKAGNPAEQYYIKRLVGVPGDTLEVKESTLYRNDAPIAGADAFDKNAQEIDGYAGYKPMWRLRPGQTDTVPDGYVYAMGDNSPESYDSRGWGFNKPGENLNYVPETEVIGRAFFIFYPFTSRWGPAE</sequence>
<dbReference type="PANTHER" id="PTHR43390">
    <property type="entry name" value="SIGNAL PEPTIDASE I"/>
    <property type="match status" value="1"/>
</dbReference>
<dbReference type="EC" id="3.4.21.89" evidence="3 6"/>
<name>A0AAQ3QQ87_9BACT</name>
<dbReference type="NCBIfam" id="TIGR02227">
    <property type="entry name" value="sigpep_I_bact"/>
    <property type="match status" value="1"/>
</dbReference>
<evidence type="ECO:0000256" key="3">
    <source>
        <dbReference type="ARBA" id="ARBA00013208"/>
    </source>
</evidence>
<dbReference type="GO" id="GO:0006465">
    <property type="term" value="P:signal peptide processing"/>
    <property type="evidence" value="ECO:0007669"/>
    <property type="project" value="InterPro"/>
</dbReference>
<protein>
    <recommendedName>
        <fullName evidence="4 6">Signal peptidase I</fullName>
        <ecNumber evidence="3 6">3.4.21.89</ecNumber>
    </recommendedName>
</protein>
<dbReference type="Gene3D" id="2.10.109.10">
    <property type="entry name" value="Umud Fragment, subunit A"/>
    <property type="match status" value="1"/>
</dbReference>
<dbReference type="Pfam" id="PF10502">
    <property type="entry name" value="Peptidase_S26"/>
    <property type="match status" value="1"/>
</dbReference>
<dbReference type="InterPro" id="IPR036286">
    <property type="entry name" value="LexA/Signal_pep-like_sf"/>
</dbReference>